<feature type="compositionally biased region" description="Polar residues" evidence="7">
    <location>
        <begin position="189"/>
        <end position="199"/>
    </location>
</feature>
<dbReference type="PANTHER" id="PTHR15341">
    <property type="entry name" value="SUN-COR STEROID HORMONE RECEPTOR CO-REPRESSOR"/>
    <property type="match status" value="1"/>
</dbReference>
<feature type="compositionally biased region" description="Basic and acidic residues" evidence="7">
    <location>
        <begin position="132"/>
        <end position="142"/>
    </location>
</feature>
<evidence type="ECO:0000313" key="8">
    <source>
        <dbReference type="EMBL" id="KAK4543362.1"/>
    </source>
</evidence>
<sequence length="294" mass="31142">MDTSDVLSLVEDLGSNIDDLEDSLAPLLKTALSASTSKLPLLDKAKLYVLATYAIESILFSALRLNGVDAKAHQVFQELSRVKEYFGKIKTAETAGTKKSTAVDREAAGRFIKHGLAGNDKYDRERAERAVREKAGAKRKLGDMQGIGTHTRFDGAAKRIKAAEDNEAASSADNDGDGAGKEKYEPELVSSQISAGNTQKLDKKAAKRQRREDGMLAGATSSASSPNTAPVDAGDAEDGDAATSKAGSEKRSKKAPRSHSETFQALLQGPLSSTEEKGSKKKKRKSKGQGAAGA</sequence>
<comment type="caution">
    <text evidence="8">The sequence shown here is derived from an EMBL/GenBank/DDBJ whole genome shotgun (WGS) entry which is preliminary data.</text>
</comment>
<feature type="region of interest" description="Disordered" evidence="7">
    <location>
        <begin position="132"/>
        <end position="294"/>
    </location>
</feature>
<proteinExistence type="inferred from homology"/>
<accession>A0AAV9JDJ4</accession>
<dbReference type="InterPro" id="IPR007146">
    <property type="entry name" value="Sas10/Utp3/C1D"/>
</dbReference>
<dbReference type="InterPro" id="IPR011082">
    <property type="entry name" value="Exosome-assoc_fac/DNA_repair"/>
</dbReference>
<keyword evidence="9" id="KW-1185">Reference proteome</keyword>
<comment type="function">
    <text evidence="6">Required for exosome-dependent processing of pre-rRNA and small nucleolar RNA (snRNA) precursors. Involved in processing of 35S pre-rRNA at the A0, A1 and A2 sites.</text>
</comment>
<feature type="compositionally biased region" description="Basic and acidic residues" evidence="7">
    <location>
        <begin position="200"/>
        <end position="214"/>
    </location>
</feature>
<keyword evidence="4 6" id="KW-0694">RNA-binding</keyword>
<evidence type="ECO:0000256" key="1">
    <source>
        <dbReference type="ARBA" id="ARBA00004123"/>
    </source>
</evidence>
<name>A0AAV9JDJ4_9PEZI</name>
<evidence type="ECO:0000256" key="5">
    <source>
        <dbReference type="ARBA" id="ARBA00023242"/>
    </source>
</evidence>
<evidence type="ECO:0000256" key="4">
    <source>
        <dbReference type="ARBA" id="ARBA00022884"/>
    </source>
</evidence>
<dbReference type="GO" id="GO:0005730">
    <property type="term" value="C:nucleolus"/>
    <property type="evidence" value="ECO:0007669"/>
    <property type="project" value="TreeGrafter"/>
</dbReference>
<organism evidence="8 9">
    <name type="scientific">Oleoguttula mirabilis</name>
    <dbReference type="NCBI Taxonomy" id="1507867"/>
    <lineage>
        <taxon>Eukaryota</taxon>
        <taxon>Fungi</taxon>
        <taxon>Dikarya</taxon>
        <taxon>Ascomycota</taxon>
        <taxon>Pezizomycotina</taxon>
        <taxon>Dothideomycetes</taxon>
        <taxon>Dothideomycetidae</taxon>
        <taxon>Mycosphaerellales</taxon>
        <taxon>Teratosphaeriaceae</taxon>
        <taxon>Oleoguttula</taxon>
    </lineage>
</organism>
<dbReference type="Pfam" id="PF04000">
    <property type="entry name" value="Sas10_Utp3"/>
    <property type="match status" value="1"/>
</dbReference>
<dbReference type="GO" id="GO:0003677">
    <property type="term" value="F:DNA binding"/>
    <property type="evidence" value="ECO:0007669"/>
    <property type="project" value="TreeGrafter"/>
</dbReference>
<dbReference type="EMBL" id="JAVFHQ010000032">
    <property type="protein sequence ID" value="KAK4543362.1"/>
    <property type="molecule type" value="Genomic_DNA"/>
</dbReference>
<gene>
    <name evidence="8" type="ORF">LTR36_005505</name>
</gene>
<dbReference type="Proteomes" id="UP001324427">
    <property type="component" value="Unassembled WGS sequence"/>
</dbReference>
<evidence type="ECO:0000256" key="6">
    <source>
        <dbReference type="RuleBase" id="RU368003"/>
    </source>
</evidence>
<evidence type="ECO:0000256" key="2">
    <source>
        <dbReference type="ARBA" id="ARBA00009154"/>
    </source>
</evidence>
<dbReference type="GO" id="GO:0010468">
    <property type="term" value="P:regulation of gene expression"/>
    <property type="evidence" value="ECO:0007669"/>
    <property type="project" value="TreeGrafter"/>
</dbReference>
<comment type="subcellular location">
    <subcellularLocation>
        <location evidence="1 6">Nucleus</location>
    </subcellularLocation>
</comment>
<feature type="compositionally biased region" description="Basic and acidic residues" evidence="7">
    <location>
        <begin position="151"/>
        <end position="164"/>
    </location>
</feature>
<feature type="compositionally biased region" description="Polar residues" evidence="7">
    <location>
        <begin position="261"/>
        <end position="273"/>
    </location>
</feature>
<dbReference type="AlphaFoldDB" id="A0AAV9JDJ4"/>
<evidence type="ECO:0000256" key="7">
    <source>
        <dbReference type="SAM" id="MobiDB-lite"/>
    </source>
</evidence>
<feature type="compositionally biased region" description="Low complexity" evidence="7">
    <location>
        <begin position="217"/>
        <end position="233"/>
    </location>
</feature>
<dbReference type="GO" id="GO:0003723">
    <property type="term" value="F:RNA binding"/>
    <property type="evidence" value="ECO:0007669"/>
    <property type="project" value="UniProtKB-UniRule"/>
</dbReference>
<dbReference type="GO" id="GO:0000178">
    <property type="term" value="C:exosome (RNase complex)"/>
    <property type="evidence" value="ECO:0007669"/>
    <property type="project" value="TreeGrafter"/>
</dbReference>
<keyword evidence="3 6" id="KW-0698">rRNA processing</keyword>
<reference evidence="8 9" key="1">
    <citation type="submission" date="2021-11" db="EMBL/GenBank/DDBJ databases">
        <title>Black yeast isolated from Biological Soil Crust.</title>
        <authorList>
            <person name="Kurbessoian T."/>
        </authorList>
    </citation>
    <scope>NUCLEOTIDE SEQUENCE [LARGE SCALE GENOMIC DNA]</scope>
    <source>
        <strain evidence="8 9">CCFEE 5522</strain>
    </source>
</reference>
<evidence type="ECO:0000256" key="3">
    <source>
        <dbReference type="ARBA" id="ARBA00022552"/>
    </source>
</evidence>
<dbReference type="PANTHER" id="PTHR15341:SF3">
    <property type="entry name" value="NUCLEAR NUCLEIC ACID-BINDING PROTEIN C1D"/>
    <property type="match status" value="1"/>
</dbReference>
<keyword evidence="5 6" id="KW-0539">Nucleus</keyword>
<evidence type="ECO:0000313" key="9">
    <source>
        <dbReference type="Proteomes" id="UP001324427"/>
    </source>
</evidence>
<comment type="similarity">
    <text evidence="2 6">Belongs to the C1D family.</text>
</comment>
<dbReference type="GO" id="GO:0000460">
    <property type="term" value="P:maturation of 5.8S rRNA"/>
    <property type="evidence" value="ECO:0007669"/>
    <property type="project" value="TreeGrafter"/>
</dbReference>
<protein>
    <recommendedName>
        <fullName evidence="6">Exosome complex protein</fullName>
    </recommendedName>
</protein>